<dbReference type="InterPro" id="IPR004785">
    <property type="entry name" value="RpiB"/>
</dbReference>
<dbReference type="NCBIfam" id="TIGR01120">
    <property type="entry name" value="rpiB"/>
    <property type="match status" value="1"/>
</dbReference>
<proteinExistence type="inferred from homology"/>
<sequence length="156" mass="17076">MMKIAMGNDHAAVEMKLELKEYLEEQGIEIINVGTDSSERYDYPLAGFQVASLVAEGKADFGIAICGTGIGISLSCNKVEGIRAFPCTESYSAMMARRHNDANVLCLGARVIGIELAKMIVDSFLLAEFEGGRHAERVALISEIEENAEAFRKKHF</sequence>
<dbReference type="EC" id="5.3.1.6" evidence="5"/>
<dbReference type="NCBIfam" id="NF004051">
    <property type="entry name" value="PRK05571.1"/>
    <property type="match status" value="1"/>
</dbReference>
<dbReference type="SUPFAM" id="SSF89623">
    <property type="entry name" value="Ribose/Galactose isomerase RpiB/AlsB"/>
    <property type="match status" value="1"/>
</dbReference>
<evidence type="ECO:0000313" key="6">
    <source>
        <dbReference type="Proteomes" id="UP000709351"/>
    </source>
</evidence>
<dbReference type="PIRSF" id="PIRSF005384">
    <property type="entry name" value="RpiB_LacA_B"/>
    <property type="match status" value="1"/>
</dbReference>
<keyword evidence="2 5" id="KW-0413">Isomerase</keyword>
<dbReference type="Pfam" id="PF02502">
    <property type="entry name" value="LacAB_rpiB"/>
    <property type="match status" value="1"/>
</dbReference>
<organism evidence="5 6">
    <name type="scientific">Oribacterium parvum</name>
    <dbReference type="NCBI Taxonomy" id="1501329"/>
    <lineage>
        <taxon>Bacteria</taxon>
        <taxon>Bacillati</taxon>
        <taxon>Bacillota</taxon>
        <taxon>Clostridia</taxon>
        <taxon>Lachnospirales</taxon>
        <taxon>Lachnospiraceae</taxon>
        <taxon>Oribacterium</taxon>
    </lineage>
</organism>
<dbReference type="InterPro" id="IPR036569">
    <property type="entry name" value="RpiB_LacA_LacB_sf"/>
</dbReference>
<dbReference type="AlphaFoldDB" id="A0A930DNN3"/>
<dbReference type="PANTHER" id="PTHR43732:SF1">
    <property type="entry name" value="RIBOSE 5-PHOSPHATE ISOMERASE"/>
    <property type="match status" value="1"/>
</dbReference>
<dbReference type="EMBL" id="JABZRD010000133">
    <property type="protein sequence ID" value="MBF1283452.1"/>
    <property type="molecule type" value="Genomic_DNA"/>
</dbReference>
<name>A0A930DNN3_9FIRM</name>
<evidence type="ECO:0000313" key="5">
    <source>
        <dbReference type="EMBL" id="MBF1283452.1"/>
    </source>
</evidence>
<evidence type="ECO:0000256" key="1">
    <source>
        <dbReference type="ARBA" id="ARBA00008754"/>
    </source>
</evidence>
<feature type="binding site" evidence="4">
    <location>
        <position position="100"/>
    </location>
    <ligand>
        <name>D-ribulose 5-phosphate</name>
        <dbReference type="ChEBI" id="CHEBI:58121"/>
    </ligand>
</feature>
<dbReference type="GO" id="GO:0004751">
    <property type="term" value="F:ribose-5-phosphate isomerase activity"/>
    <property type="evidence" value="ECO:0007669"/>
    <property type="project" value="UniProtKB-EC"/>
</dbReference>
<comment type="caution">
    <text evidence="5">The sequence shown here is derived from an EMBL/GenBank/DDBJ whole genome shotgun (WGS) entry which is preliminary data.</text>
</comment>
<feature type="active site" description="Proton acceptor" evidence="3">
    <location>
        <position position="66"/>
    </location>
</feature>
<feature type="binding site" evidence="4">
    <location>
        <position position="137"/>
    </location>
    <ligand>
        <name>D-ribulose 5-phosphate</name>
        <dbReference type="ChEBI" id="CHEBI:58121"/>
    </ligand>
</feature>
<comment type="similarity">
    <text evidence="1">Belongs to the LacAB/RpiB family.</text>
</comment>
<feature type="active site" description="Proton donor" evidence="3">
    <location>
        <position position="99"/>
    </location>
</feature>
<gene>
    <name evidence="5" type="primary">rpiB</name>
    <name evidence="5" type="ORF">HXM93_02825</name>
</gene>
<feature type="binding site" evidence="4">
    <location>
        <begin position="67"/>
        <end position="71"/>
    </location>
    <ligand>
        <name>D-ribulose 5-phosphate</name>
        <dbReference type="ChEBI" id="CHEBI:58121"/>
    </ligand>
</feature>
<dbReference type="InterPro" id="IPR051812">
    <property type="entry name" value="SPI_LacAB/RpiB"/>
</dbReference>
<feature type="binding site" evidence="4">
    <location>
        <begin position="9"/>
        <end position="10"/>
    </location>
    <ligand>
        <name>D-ribulose 5-phosphate</name>
        <dbReference type="ChEBI" id="CHEBI:58121"/>
    </ligand>
</feature>
<dbReference type="NCBIfam" id="TIGR00689">
    <property type="entry name" value="rpiB_lacA_lacB"/>
    <property type="match status" value="1"/>
</dbReference>
<protein>
    <submittedName>
        <fullName evidence="5">Ribose 5-phosphate isomerase B</fullName>
        <ecNumber evidence="5">5.3.1.6</ecNumber>
    </submittedName>
</protein>
<feature type="binding site" evidence="4">
    <location>
        <position position="133"/>
    </location>
    <ligand>
        <name>D-ribulose 5-phosphate</name>
        <dbReference type="ChEBI" id="CHEBI:58121"/>
    </ligand>
</feature>
<dbReference type="Proteomes" id="UP000709351">
    <property type="component" value="Unassembled WGS sequence"/>
</dbReference>
<accession>A0A930DNN3</accession>
<dbReference type="InterPro" id="IPR003500">
    <property type="entry name" value="RpiB_LacA_LacB"/>
</dbReference>
<dbReference type="Gene3D" id="3.40.1400.10">
    <property type="entry name" value="Sugar-phosphate isomerase, RpiB/LacA/LacB"/>
    <property type="match status" value="1"/>
</dbReference>
<dbReference type="PANTHER" id="PTHR43732">
    <property type="entry name" value="RIBOSE 5-PHOSPHATE ISOMERASE-RELATED"/>
    <property type="match status" value="1"/>
</dbReference>
<feature type="binding site" evidence="4">
    <location>
        <position position="110"/>
    </location>
    <ligand>
        <name>D-ribulose 5-phosphate</name>
        <dbReference type="ChEBI" id="CHEBI:58121"/>
    </ligand>
</feature>
<reference evidence="5" key="1">
    <citation type="submission" date="2020-04" db="EMBL/GenBank/DDBJ databases">
        <title>Deep metagenomics examines the oral microbiome during advanced dental caries in children, revealing novel taxa and co-occurrences with host molecules.</title>
        <authorList>
            <person name="Baker J.L."/>
            <person name="Morton J.T."/>
            <person name="Dinis M."/>
            <person name="Alvarez R."/>
            <person name="Tran N.C."/>
            <person name="Knight R."/>
            <person name="Edlund A."/>
        </authorList>
    </citation>
    <scope>NUCLEOTIDE SEQUENCE</scope>
    <source>
        <strain evidence="5">JCVI_24_bin.2</strain>
    </source>
</reference>
<evidence type="ECO:0000256" key="4">
    <source>
        <dbReference type="PIRSR" id="PIRSR005384-2"/>
    </source>
</evidence>
<evidence type="ECO:0000256" key="2">
    <source>
        <dbReference type="ARBA" id="ARBA00023235"/>
    </source>
</evidence>
<evidence type="ECO:0000256" key="3">
    <source>
        <dbReference type="PIRSR" id="PIRSR005384-1"/>
    </source>
</evidence>
<dbReference type="GO" id="GO:0005975">
    <property type="term" value="P:carbohydrate metabolic process"/>
    <property type="evidence" value="ECO:0007669"/>
    <property type="project" value="InterPro"/>
</dbReference>